<dbReference type="Proteomes" id="UP001234297">
    <property type="component" value="Chromosome 2"/>
</dbReference>
<organism evidence="1 2">
    <name type="scientific">Persea americana</name>
    <name type="common">Avocado</name>
    <dbReference type="NCBI Taxonomy" id="3435"/>
    <lineage>
        <taxon>Eukaryota</taxon>
        <taxon>Viridiplantae</taxon>
        <taxon>Streptophyta</taxon>
        <taxon>Embryophyta</taxon>
        <taxon>Tracheophyta</taxon>
        <taxon>Spermatophyta</taxon>
        <taxon>Magnoliopsida</taxon>
        <taxon>Magnoliidae</taxon>
        <taxon>Laurales</taxon>
        <taxon>Lauraceae</taxon>
        <taxon>Persea</taxon>
    </lineage>
</organism>
<accession>A0ACC2MFT8</accession>
<gene>
    <name evidence="1" type="ORF">MRB53_005967</name>
</gene>
<reference evidence="1 2" key="1">
    <citation type="journal article" date="2022" name="Hortic Res">
        <title>A haplotype resolved chromosomal level avocado genome allows analysis of novel avocado genes.</title>
        <authorList>
            <person name="Nath O."/>
            <person name="Fletcher S.J."/>
            <person name="Hayward A."/>
            <person name="Shaw L.M."/>
            <person name="Masouleh A.K."/>
            <person name="Furtado A."/>
            <person name="Henry R.J."/>
            <person name="Mitter N."/>
        </authorList>
    </citation>
    <scope>NUCLEOTIDE SEQUENCE [LARGE SCALE GENOMIC DNA]</scope>
    <source>
        <strain evidence="2">cv. Hass</strain>
    </source>
</reference>
<protein>
    <submittedName>
        <fullName evidence="1">Uncharacterized protein</fullName>
    </submittedName>
</protein>
<sequence length="293" mass="32664">MEREERKQWEREREGGREGGREREGEDRDVATAGPGQSQWPLLVQARGEEGEKGRRERENSGRGRGRERRGGEGSATVSGWSRWLLPLEESKKARGERVEDGTAQRDRPLYEILKENKDKKDAEFNERFKHRPPKALDEDETEFLDNLEMPADPNFTSPVTGHLLPPCLATTPLPASGYGSHPLQRPLPPVPANGHCCHLLSPLLLLPYLCKLSALPTTASSPPSAPGHCDLLQIRGHFQTTGHPQTSGHSPYNLHNLLTSRPVHLNPYSAAIVAFFPSGHYCRRPSHLQAPT</sequence>
<proteinExistence type="predicted"/>
<keyword evidence="2" id="KW-1185">Reference proteome</keyword>
<name>A0ACC2MFT8_PERAE</name>
<evidence type="ECO:0000313" key="1">
    <source>
        <dbReference type="EMBL" id="KAJ8644219.1"/>
    </source>
</evidence>
<dbReference type="EMBL" id="CM056810">
    <property type="protein sequence ID" value="KAJ8644219.1"/>
    <property type="molecule type" value="Genomic_DNA"/>
</dbReference>
<evidence type="ECO:0000313" key="2">
    <source>
        <dbReference type="Proteomes" id="UP001234297"/>
    </source>
</evidence>
<comment type="caution">
    <text evidence="1">The sequence shown here is derived from an EMBL/GenBank/DDBJ whole genome shotgun (WGS) entry which is preliminary data.</text>
</comment>